<evidence type="ECO:0000313" key="2">
    <source>
        <dbReference type="EMBL" id="KAI5427809.1"/>
    </source>
</evidence>
<dbReference type="Gramene" id="Psat03G0300600-T1">
    <property type="protein sequence ID" value="KAI5427809.1"/>
    <property type="gene ID" value="KIW84_033006"/>
</dbReference>
<feature type="transmembrane region" description="Helical" evidence="1">
    <location>
        <begin position="122"/>
        <end position="146"/>
    </location>
</feature>
<comment type="caution">
    <text evidence="2">The sequence shown here is derived from an EMBL/GenBank/DDBJ whole genome shotgun (WGS) entry which is preliminary data.</text>
</comment>
<feature type="transmembrane region" description="Helical" evidence="1">
    <location>
        <begin position="167"/>
        <end position="187"/>
    </location>
</feature>
<name>A0A9D5B343_PEA</name>
<protein>
    <submittedName>
        <fullName evidence="2">Uncharacterized protein</fullName>
    </submittedName>
</protein>
<sequence length="204" mass="23146">MGLQIPHDNKLEDDDQPICTNVDLSLHKTDPHDVLLHIPEVDFDFPSDLNKLSSLSDNNESYVAPRLHKLISEQDLRKDILRSCSSFLVSSVVFIGLLYNIWSCLFSHQKQHIHRLSIWMSLLSLFCSMVFVCSVAVIILVGAVFTPMQKAMLIVWLVLMHLQSANSILEICVILLAGFFMASYAFWKKESPSDESDFKSSNIC</sequence>
<keyword evidence="1" id="KW-1133">Transmembrane helix</keyword>
<evidence type="ECO:0000256" key="1">
    <source>
        <dbReference type="SAM" id="Phobius"/>
    </source>
</evidence>
<evidence type="ECO:0000313" key="3">
    <source>
        <dbReference type="Proteomes" id="UP001058974"/>
    </source>
</evidence>
<reference evidence="2 3" key="1">
    <citation type="journal article" date="2022" name="Nat. Genet.">
        <title>Improved pea reference genome and pan-genome highlight genomic features and evolutionary characteristics.</title>
        <authorList>
            <person name="Yang T."/>
            <person name="Liu R."/>
            <person name="Luo Y."/>
            <person name="Hu S."/>
            <person name="Wang D."/>
            <person name="Wang C."/>
            <person name="Pandey M.K."/>
            <person name="Ge S."/>
            <person name="Xu Q."/>
            <person name="Li N."/>
            <person name="Li G."/>
            <person name="Huang Y."/>
            <person name="Saxena R.K."/>
            <person name="Ji Y."/>
            <person name="Li M."/>
            <person name="Yan X."/>
            <person name="He Y."/>
            <person name="Liu Y."/>
            <person name="Wang X."/>
            <person name="Xiang C."/>
            <person name="Varshney R.K."/>
            <person name="Ding H."/>
            <person name="Gao S."/>
            <person name="Zong X."/>
        </authorList>
    </citation>
    <scope>NUCLEOTIDE SEQUENCE [LARGE SCALE GENOMIC DNA]</scope>
    <source>
        <strain evidence="2 3">cv. Zhongwan 6</strain>
    </source>
</reference>
<keyword evidence="1" id="KW-0812">Transmembrane</keyword>
<dbReference type="Proteomes" id="UP001058974">
    <property type="component" value="Chromosome 3"/>
</dbReference>
<organism evidence="2 3">
    <name type="scientific">Pisum sativum</name>
    <name type="common">Garden pea</name>
    <name type="synonym">Lathyrus oleraceus</name>
    <dbReference type="NCBI Taxonomy" id="3888"/>
    <lineage>
        <taxon>Eukaryota</taxon>
        <taxon>Viridiplantae</taxon>
        <taxon>Streptophyta</taxon>
        <taxon>Embryophyta</taxon>
        <taxon>Tracheophyta</taxon>
        <taxon>Spermatophyta</taxon>
        <taxon>Magnoliopsida</taxon>
        <taxon>eudicotyledons</taxon>
        <taxon>Gunneridae</taxon>
        <taxon>Pentapetalae</taxon>
        <taxon>rosids</taxon>
        <taxon>fabids</taxon>
        <taxon>Fabales</taxon>
        <taxon>Fabaceae</taxon>
        <taxon>Papilionoideae</taxon>
        <taxon>50 kb inversion clade</taxon>
        <taxon>NPAAA clade</taxon>
        <taxon>Hologalegina</taxon>
        <taxon>IRL clade</taxon>
        <taxon>Fabeae</taxon>
        <taxon>Lathyrus</taxon>
    </lineage>
</organism>
<accession>A0A9D5B343</accession>
<proteinExistence type="predicted"/>
<dbReference type="OrthoDB" id="1436624at2759"/>
<keyword evidence="3" id="KW-1185">Reference proteome</keyword>
<keyword evidence="1" id="KW-0472">Membrane</keyword>
<dbReference type="AlphaFoldDB" id="A0A9D5B343"/>
<feature type="transmembrane region" description="Helical" evidence="1">
    <location>
        <begin position="80"/>
        <end position="102"/>
    </location>
</feature>
<dbReference type="EMBL" id="JAMSHJ010000003">
    <property type="protein sequence ID" value="KAI5427809.1"/>
    <property type="molecule type" value="Genomic_DNA"/>
</dbReference>
<gene>
    <name evidence="2" type="ORF">KIW84_033006</name>
</gene>